<evidence type="ECO:0000256" key="1">
    <source>
        <dbReference type="SAM" id="SignalP"/>
    </source>
</evidence>
<feature type="chain" id="PRO_5022022375" description="Secretion system C-terminal sorting domain-containing protein" evidence="1">
    <location>
        <begin position="22"/>
        <end position="482"/>
    </location>
</feature>
<dbReference type="InterPro" id="IPR026444">
    <property type="entry name" value="Secre_tail"/>
</dbReference>
<proteinExistence type="predicted"/>
<comment type="caution">
    <text evidence="2">The sequence shown here is derived from an EMBL/GenBank/DDBJ whole genome shotgun (WGS) entry which is preliminary data.</text>
</comment>
<dbReference type="PANTHER" id="PTHR42754">
    <property type="entry name" value="ENDOGLUCANASE"/>
    <property type="match status" value="1"/>
</dbReference>
<name>A0A532V4C3_UNCT6</name>
<dbReference type="AlphaFoldDB" id="A0A532V4C3"/>
<protein>
    <recommendedName>
        <fullName evidence="4">Secretion system C-terminal sorting domain-containing protein</fullName>
    </recommendedName>
</protein>
<reference evidence="2 3" key="1">
    <citation type="submission" date="2017-06" db="EMBL/GenBank/DDBJ databases">
        <title>Novel microbial phyla capable of carbon fixation and sulfur reduction in deep-sea sediments.</title>
        <authorList>
            <person name="Huang J."/>
            <person name="Baker B."/>
            <person name="Wang Y."/>
        </authorList>
    </citation>
    <scope>NUCLEOTIDE SEQUENCE [LARGE SCALE GENOMIC DNA]</scope>
    <source>
        <strain evidence="2">B3_TA06</strain>
    </source>
</reference>
<evidence type="ECO:0000313" key="2">
    <source>
        <dbReference type="EMBL" id="TKJ42019.1"/>
    </source>
</evidence>
<evidence type="ECO:0008006" key="4">
    <source>
        <dbReference type="Google" id="ProtNLM"/>
    </source>
</evidence>
<feature type="signal peptide" evidence="1">
    <location>
        <begin position="1"/>
        <end position="21"/>
    </location>
</feature>
<evidence type="ECO:0000313" key="3">
    <source>
        <dbReference type="Proteomes" id="UP000317778"/>
    </source>
</evidence>
<sequence length="482" mass="52521">MKRLAVLSIAAVMLAAIPLAAQTSWMKTYGTTGTSSGWSVEQTSDGGYIVIGGRALPAQTSEVWIIKTDSNGDTIWTRSFGGHAEDWAYGGQEVSDGGYIIAGYTESFGAGNFDLWLLKTDADGDTLWTKTYGGENYDAAYGVDQTSDGGYIVTGYRDAVEHEESGYPWNGDLWLLKTDSEGDTIWTKTYGDEDTWDEGCHVQQTSDGGYIIACLALYSEATLNSVMLMKTDGKGDSLWTYRAGGTQLMCVRETADDAYVAAGIEMGDLVLLKTDGSGNLLWKRTWGKTNPIYANDCADCVQETSDGGYIVTGIYGLKSYVGGYSEDGDLWLLKTDDKGDTVWTRLYGQNPQKDYGSWVQQTTDGGYIITGMTETYGGSEGNLWLIKTDSEGRIAVAEEPHVTQSDWQIPVSVGRRIVLQYTDRPQGFSASVFDASGRKVDEIHASQASGTIIWGDTQTPGVYFIRSSSDNTMITRKVILVK</sequence>
<accession>A0A532V4C3</accession>
<dbReference type="PANTHER" id="PTHR42754:SF1">
    <property type="entry name" value="LIPOPROTEIN"/>
    <property type="match status" value="1"/>
</dbReference>
<keyword evidence="1" id="KW-0732">Signal</keyword>
<dbReference type="Proteomes" id="UP000317778">
    <property type="component" value="Unassembled WGS sequence"/>
</dbReference>
<gene>
    <name evidence="2" type="ORF">CEE36_07280</name>
</gene>
<dbReference type="SUPFAM" id="SSF50998">
    <property type="entry name" value="Quinoprotein alcohol dehydrogenase-like"/>
    <property type="match status" value="1"/>
</dbReference>
<dbReference type="InterPro" id="IPR011047">
    <property type="entry name" value="Quinoprotein_ADH-like_sf"/>
</dbReference>
<dbReference type="NCBIfam" id="TIGR04183">
    <property type="entry name" value="Por_Secre_tail"/>
    <property type="match status" value="1"/>
</dbReference>
<dbReference type="EMBL" id="NJBO01000011">
    <property type="protein sequence ID" value="TKJ42019.1"/>
    <property type="molecule type" value="Genomic_DNA"/>
</dbReference>
<organism evidence="2 3">
    <name type="scientific">candidate division TA06 bacterium B3_TA06</name>
    <dbReference type="NCBI Taxonomy" id="2012487"/>
    <lineage>
        <taxon>Bacteria</taxon>
        <taxon>Bacteria division TA06</taxon>
    </lineage>
</organism>